<dbReference type="InterPro" id="IPR049030">
    <property type="entry name" value="AI2M-like_HNH"/>
</dbReference>
<dbReference type="InterPro" id="IPR051083">
    <property type="entry name" value="GrpII_Intron_Splice-Mob/Def"/>
</dbReference>
<dbReference type="InterPro" id="IPR000477">
    <property type="entry name" value="RT_dom"/>
</dbReference>
<evidence type="ECO:0000313" key="3">
    <source>
        <dbReference type="Proteomes" id="UP000831880"/>
    </source>
</evidence>
<dbReference type="EMBL" id="CP095074">
    <property type="protein sequence ID" value="UOQ91502.1"/>
    <property type="molecule type" value="Genomic_DNA"/>
</dbReference>
<organism evidence="2 3">
    <name type="scientific">Halobacillus shinanisalinarum</name>
    <dbReference type="NCBI Taxonomy" id="2932258"/>
    <lineage>
        <taxon>Bacteria</taxon>
        <taxon>Bacillati</taxon>
        <taxon>Bacillota</taxon>
        <taxon>Bacilli</taxon>
        <taxon>Bacillales</taxon>
        <taxon>Bacillaceae</taxon>
        <taxon>Halobacillus</taxon>
    </lineage>
</organism>
<reference evidence="2 3" key="1">
    <citation type="submission" date="2022-04" db="EMBL/GenBank/DDBJ databases">
        <title>Halobacillus sp. isolated from saltern.</title>
        <authorList>
            <person name="Won M."/>
            <person name="Lee C.-M."/>
            <person name="Woen H.-Y."/>
            <person name="Kwon S.-W."/>
        </authorList>
    </citation>
    <scope>NUCLEOTIDE SEQUENCE [LARGE SCALE GENOMIC DNA]</scope>
    <source>
        <strain evidence="2 3">SSTM10-2</strain>
    </source>
</reference>
<keyword evidence="3" id="KW-1185">Reference proteome</keyword>
<dbReference type="InterPro" id="IPR043502">
    <property type="entry name" value="DNA/RNA_pol_sf"/>
</dbReference>
<gene>
    <name evidence="2" type="ORF">MUO14_13000</name>
</gene>
<dbReference type="Proteomes" id="UP000831880">
    <property type="component" value="Chromosome"/>
</dbReference>
<dbReference type="GO" id="GO:0003964">
    <property type="term" value="F:RNA-directed DNA polymerase activity"/>
    <property type="evidence" value="ECO:0007669"/>
    <property type="project" value="UniProtKB-KW"/>
</dbReference>
<dbReference type="SUPFAM" id="SSF56672">
    <property type="entry name" value="DNA/RNA polymerases"/>
    <property type="match status" value="1"/>
</dbReference>
<dbReference type="Pfam" id="PF01348">
    <property type="entry name" value="Intron_maturas2"/>
    <property type="match status" value="1"/>
</dbReference>
<evidence type="ECO:0000259" key="1">
    <source>
        <dbReference type="PROSITE" id="PS50878"/>
    </source>
</evidence>
<accession>A0ABY4GVT9</accession>
<keyword evidence="2" id="KW-0808">Transferase</keyword>
<dbReference type="CDD" id="cd01651">
    <property type="entry name" value="RT_G2_intron"/>
    <property type="match status" value="1"/>
</dbReference>
<dbReference type="InterPro" id="IPR024937">
    <property type="entry name" value="Domain_X"/>
</dbReference>
<dbReference type="PANTHER" id="PTHR34047">
    <property type="entry name" value="NUCLEAR INTRON MATURASE 1, MITOCHONDRIAL-RELATED"/>
    <property type="match status" value="1"/>
</dbReference>
<feature type="domain" description="Reverse transcriptase" evidence="1">
    <location>
        <begin position="69"/>
        <end position="369"/>
    </location>
</feature>
<dbReference type="Pfam" id="PF21368">
    <property type="entry name" value="AI2M-like_HNH"/>
    <property type="match status" value="1"/>
</dbReference>
<evidence type="ECO:0000313" key="2">
    <source>
        <dbReference type="EMBL" id="UOQ91502.1"/>
    </source>
</evidence>
<sequence>MRNPQVVLDNLTSKSNDESYKYQRVYRNLYNPEFYLMAYDEIYPNPGHMTKGSNGKTIDGMSMKRIHTIIDSLKDEKYQPTPVRRTYIGKKSGNGKRPLGIPSFDDKLLQMVVKYILESMYESSFSNTSHGYRPNKSCHTAIKQIADTFNGVKWFIEGDIKGFFDNIDHSILINLLRKRIKDEKFLRLIWKFLKAGYVEDWKYHNSYSGVPQGGIISPVLSNIYLNELDKFIEEFQLKFNKGKHKAQNPAYKKLHQKSMRLKKKLKDKMAKGTLKEGEREEIIGSIKEANNRKMKLPSKDPMDQNYRRLKYVRYADDWLIGIIGSKEDATMIKKELTTFISQKLKLELSQEKTLITNSSKFARFLGYNIAISRNQQPKPSSRPAGEQKKVLSRNNSGKVSIYMPKEAWTNKLIEYKAIKMDGRNWRPMHRSALINNDDLEIITRYNSEIRGMYNYYRLALNVSGLNKFRYFMEYSLYKTFANKYKTSISKIINRYSINGVFAVRYKTKKANKTRYFYSDGFKRNTSIKADHTHTDLPISKVDLARTSLISRLKAERCEWCHAENVELEIHHVRKLKDLKGKKLWEQAMIARARKTIALCALGQGNDCHRKLHAGLLD</sequence>
<keyword evidence="2" id="KW-0548">Nucleotidyltransferase</keyword>
<dbReference type="PANTHER" id="PTHR34047:SF8">
    <property type="entry name" value="PROTEIN YKFC"/>
    <property type="match status" value="1"/>
</dbReference>
<dbReference type="RefSeq" id="WP_244751115.1">
    <property type="nucleotide sequence ID" value="NZ_CP095074.1"/>
</dbReference>
<dbReference type="PROSITE" id="PS50878">
    <property type="entry name" value="RT_POL"/>
    <property type="match status" value="1"/>
</dbReference>
<name>A0ABY4GVT9_9BACI</name>
<keyword evidence="2" id="KW-0695">RNA-directed DNA polymerase</keyword>
<dbReference type="Pfam" id="PF00078">
    <property type="entry name" value="RVT_1"/>
    <property type="match status" value="1"/>
</dbReference>
<proteinExistence type="predicted"/>
<protein>
    <submittedName>
        <fullName evidence="2">Reverse transcriptase domain-containing protein</fullName>
    </submittedName>
</protein>